<dbReference type="EMBL" id="VTXW01000057">
    <property type="protein sequence ID" value="NOH36454.1"/>
    <property type="molecule type" value="Genomic_DNA"/>
</dbReference>
<name>A0A7Y3YTP8_9VIBR</name>
<dbReference type="Proteomes" id="UP000525336">
    <property type="component" value="Unassembled WGS sequence"/>
</dbReference>
<dbReference type="RefSeq" id="WP_171369565.1">
    <property type="nucleotide sequence ID" value="NZ_VTXW01000057.1"/>
</dbReference>
<reference evidence="1 2" key="1">
    <citation type="submission" date="2019-09" db="EMBL/GenBank/DDBJ databases">
        <title>Draft genome sequencing and comparative genomics of hatchery-associated Vibrios.</title>
        <authorList>
            <person name="Kehlet-Delgado H."/>
            <person name="Mueller R.S."/>
        </authorList>
    </citation>
    <scope>NUCLEOTIDE SEQUENCE [LARGE SCALE GENOMIC DNA]</scope>
    <source>
        <strain evidence="1 2">00-90-10</strain>
    </source>
</reference>
<organism evidence="1 2">
    <name type="scientific">Vibrio chagasii</name>
    <dbReference type="NCBI Taxonomy" id="170679"/>
    <lineage>
        <taxon>Bacteria</taxon>
        <taxon>Pseudomonadati</taxon>
        <taxon>Pseudomonadota</taxon>
        <taxon>Gammaproteobacteria</taxon>
        <taxon>Vibrionales</taxon>
        <taxon>Vibrionaceae</taxon>
        <taxon>Vibrio</taxon>
    </lineage>
</organism>
<sequence>MMNRSTQQKDWRKASTQAWCFLLMNRHKPVLYYEDVAAYVGTNPRNVHRALAYILEFCERHHLPPLTGLVVSKTVHRHQHQSRPGGGFRILHAGHYYYPESVGFTSLYQKALADIHRFYWESIQYHPKQSDYLKLKRYLHVQREEKGKAPAPKSCLQQFVRATSMK</sequence>
<dbReference type="AlphaFoldDB" id="A0A7Y3YTP8"/>
<evidence type="ECO:0000313" key="2">
    <source>
        <dbReference type="Proteomes" id="UP000525336"/>
    </source>
</evidence>
<evidence type="ECO:0000313" key="1">
    <source>
        <dbReference type="EMBL" id="NOH36454.1"/>
    </source>
</evidence>
<gene>
    <name evidence="1" type="ORF">F0245_24500</name>
</gene>
<protein>
    <submittedName>
        <fullName evidence="1">Uncharacterized protein</fullName>
    </submittedName>
</protein>
<comment type="caution">
    <text evidence="1">The sequence shown here is derived from an EMBL/GenBank/DDBJ whole genome shotgun (WGS) entry which is preliminary data.</text>
</comment>
<accession>A0A7Y3YTP8</accession>
<proteinExistence type="predicted"/>